<dbReference type="InterPro" id="IPR039525">
    <property type="entry name" value="RNF126-like_zinc-ribbon"/>
</dbReference>
<feature type="domain" description="E3 ubiquitin-protein ligase RNF126-like zinc-ribbon" evidence="10">
    <location>
        <begin position="12"/>
        <end position="42"/>
    </location>
</feature>
<evidence type="ECO:0000313" key="12">
    <source>
        <dbReference type="Proteomes" id="UP001159405"/>
    </source>
</evidence>
<keyword evidence="12" id="KW-1185">Reference proteome</keyword>
<evidence type="ECO:0000256" key="5">
    <source>
        <dbReference type="ARBA" id="ARBA00022771"/>
    </source>
</evidence>
<evidence type="ECO:0000256" key="1">
    <source>
        <dbReference type="ARBA" id="ARBA00000900"/>
    </source>
</evidence>
<accession>A0ABN8QRH2</accession>
<comment type="caution">
    <text evidence="11">The sequence shown here is derived from an EMBL/GenBank/DDBJ whole genome shotgun (WGS) entry which is preliminary data.</text>
</comment>
<reference evidence="11 12" key="1">
    <citation type="submission" date="2022-05" db="EMBL/GenBank/DDBJ databases">
        <authorList>
            <consortium name="Genoscope - CEA"/>
            <person name="William W."/>
        </authorList>
    </citation>
    <scope>NUCLEOTIDE SEQUENCE [LARGE SCALE GENOMIC DNA]</scope>
</reference>
<evidence type="ECO:0000256" key="2">
    <source>
        <dbReference type="ARBA" id="ARBA00012483"/>
    </source>
</evidence>
<name>A0ABN8QRH2_9CNID</name>
<dbReference type="Gene3D" id="3.30.40.10">
    <property type="entry name" value="Zinc/RING finger domain, C3HC4 (zinc finger)"/>
    <property type="match status" value="1"/>
</dbReference>
<evidence type="ECO:0000256" key="6">
    <source>
        <dbReference type="ARBA" id="ARBA00022786"/>
    </source>
</evidence>
<gene>
    <name evidence="11" type="ORF">PLOB_00009757</name>
</gene>
<dbReference type="SUPFAM" id="SSF57850">
    <property type="entry name" value="RING/U-box"/>
    <property type="match status" value="1"/>
</dbReference>
<proteinExistence type="predicted"/>
<evidence type="ECO:0000259" key="10">
    <source>
        <dbReference type="Pfam" id="PF14369"/>
    </source>
</evidence>
<evidence type="ECO:0000313" key="11">
    <source>
        <dbReference type="EMBL" id="CAH3169364.1"/>
    </source>
</evidence>
<dbReference type="InterPro" id="IPR001841">
    <property type="entry name" value="Znf_RING"/>
</dbReference>
<evidence type="ECO:0000256" key="8">
    <source>
        <dbReference type="SAM" id="MobiDB-lite"/>
    </source>
</evidence>
<organism evidence="11 12">
    <name type="scientific">Porites lobata</name>
    <dbReference type="NCBI Taxonomy" id="104759"/>
    <lineage>
        <taxon>Eukaryota</taxon>
        <taxon>Metazoa</taxon>
        <taxon>Cnidaria</taxon>
        <taxon>Anthozoa</taxon>
        <taxon>Hexacorallia</taxon>
        <taxon>Scleractinia</taxon>
        <taxon>Fungiina</taxon>
        <taxon>Poritidae</taxon>
        <taxon>Porites</taxon>
    </lineage>
</organism>
<keyword evidence="7" id="KW-0862">Zinc</keyword>
<evidence type="ECO:0000256" key="3">
    <source>
        <dbReference type="ARBA" id="ARBA00022679"/>
    </source>
</evidence>
<keyword evidence="3" id="KW-0808">Transferase</keyword>
<dbReference type="Pfam" id="PF14369">
    <property type="entry name" value="Zn_ribbon_19"/>
    <property type="match status" value="1"/>
</dbReference>
<dbReference type="InterPro" id="IPR013083">
    <property type="entry name" value="Znf_RING/FYVE/PHD"/>
</dbReference>
<evidence type="ECO:0000256" key="4">
    <source>
        <dbReference type="ARBA" id="ARBA00022723"/>
    </source>
</evidence>
<protein>
    <recommendedName>
        <fullName evidence="2">RING-type E3 ubiquitin transferase</fullName>
        <ecNumber evidence="2">2.3.2.27</ecNumber>
    </recommendedName>
</protein>
<dbReference type="PANTHER" id="PTHR15710">
    <property type="entry name" value="E3 UBIQUITIN-PROTEIN LIGASE PRAJA"/>
    <property type="match status" value="1"/>
</dbReference>
<keyword evidence="4" id="KW-0479">Metal-binding</keyword>
<keyword evidence="5" id="KW-0863">Zinc-finger</keyword>
<keyword evidence="6" id="KW-0833">Ubl conjugation pathway</keyword>
<dbReference type="Proteomes" id="UP001159405">
    <property type="component" value="Unassembled WGS sequence"/>
</dbReference>
<dbReference type="PANTHER" id="PTHR15710:SF243">
    <property type="entry name" value="E3 UBIQUITIN-PROTEIN LIGASE PRAJA-2 ISOFORM X1"/>
    <property type="match status" value="1"/>
</dbReference>
<evidence type="ECO:0000256" key="7">
    <source>
        <dbReference type="ARBA" id="ARBA00022833"/>
    </source>
</evidence>
<comment type="catalytic activity">
    <reaction evidence="1">
        <text>S-ubiquitinyl-[E2 ubiquitin-conjugating enzyme]-L-cysteine + [acceptor protein]-L-lysine = [E2 ubiquitin-conjugating enzyme]-L-cysteine + N(6)-ubiquitinyl-[acceptor protein]-L-lysine.</text>
        <dbReference type="EC" id="2.3.2.27"/>
    </reaction>
</comment>
<sequence length="271" mass="30142">MAEAAVERQNERFYCHECNREVSLNVQDFTCSQCQGEFIEQLSDSPEEEDSFTDERDPAAHFAEILQRGLLGGLAAASAEEQRLRRSRRPPRTRISIRTNRGGDRGDGTNATTAAAIDVILQNLFGSIGTQGPTSEDGAGPSGNFAFPFNILRLHGNPGDYAWGTEGLDSIITQLLNQMEGAGPPPADSERIETLPKVIITQELVDACVDCAVCQEKFSLDEEVRQLPCKHYYHFDCIEPWLKMINSLWSSGHVYAIDLLHDLYDDLLHDL</sequence>
<evidence type="ECO:0000259" key="9">
    <source>
        <dbReference type="Pfam" id="PF13639"/>
    </source>
</evidence>
<dbReference type="EC" id="2.3.2.27" evidence="2"/>
<dbReference type="Pfam" id="PF13639">
    <property type="entry name" value="zf-RING_2"/>
    <property type="match status" value="1"/>
</dbReference>
<feature type="region of interest" description="Disordered" evidence="8">
    <location>
        <begin position="79"/>
        <end position="110"/>
    </location>
</feature>
<feature type="domain" description="RING-type" evidence="9">
    <location>
        <begin position="210"/>
        <end position="244"/>
    </location>
</feature>
<dbReference type="EMBL" id="CALNXK010000149">
    <property type="protein sequence ID" value="CAH3169364.1"/>
    <property type="molecule type" value="Genomic_DNA"/>
</dbReference>